<dbReference type="InterPro" id="IPR007499">
    <property type="entry name" value="ERF_bacteria_virus"/>
</dbReference>
<dbReference type="eggNOG" id="ENOG5032RPD">
    <property type="taxonomic scope" value="Bacteria"/>
</dbReference>
<dbReference type="OrthoDB" id="149299at2"/>
<dbReference type="Proteomes" id="UP000003676">
    <property type="component" value="Unassembled WGS sequence"/>
</dbReference>
<dbReference type="RefSeq" id="WP_006005693.1">
    <property type="nucleotide sequence ID" value="NZ_DS996355.1"/>
</dbReference>
<gene>
    <name evidence="2" type="ORF">DESPIG_01177</name>
</gene>
<organism evidence="2 3">
    <name type="scientific">Desulfovibrio piger ATCC 29098</name>
    <dbReference type="NCBI Taxonomy" id="411464"/>
    <lineage>
        <taxon>Bacteria</taxon>
        <taxon>Pseudomonadati</taxon>
        <taxon>Thermodesulfobacteriota</taxon>
        <taxon>Desulfovibrionia</taxon>
        <taxon>Desulfovibrionales</taxon>
        <taxon>Desulfovibrionaceae</taxon>
        <taxon>Desulfovibrio</taxon>
    </lineage>
</organism>
<evidence type="ECO:0000313" key="3">
    <source>
        <dbReference type="Proteomes" id="UP000003676"/>
    </source>
</evidence>
<accession>B6WSX5</accession>
<dbReference type="HOGENOM" id="CLU_102104_0_1_7"/>
<dbReference type="AlphaFoldDB" id="B6WSX5"/>
<name>B6WSX5_9BACT</name>
<dbReference type="Pfam" id="PF04404">
    <property type="entry name" value="ERF"/>
    <property type="match status" value="1"/>
</dbReference>
<proteinExistence type="predicted"/>
<feature type="region of interest" description="Disordered" evidence="1">
    <location>
        <begin position="131"/>
        <end position="172"/>
    </location>
</feature>
<sequence length="237" mass="25895">MLEYCSAEISELAKALIAVQRELLPAARDGTNPFTRSNYATLNSVMEACRDVLLAHGIWMTQLPVPAPVELGPGHIGLLTKLTHAESGQWQSSLAVVPLPKADPQGMGSAITYARRYALTAMLGIITEEDDDGEAAKMQPKTSGRVKQPRNGAQVQKSFQDRRTQADKVSGTSKRQYGHFADLPQLDGVSYQIVSSQDGRECIVATGDTQTRSEILAGAGFRWNAQRKFWWKYAGTA</sequence>
<evidence type="ECO:0000256" key="1">
    <source>
        <dbReference type="SAM" id="MobiDB-lite"/>
    </source>
</evidence>
<dbReference type="EMBL" id="ABXU01000029">
    <property type="protein sequence ID" value="EEB33887.1"/>
    <property type="molecule type" value="Genomic_DNA"/>
</dbReference>
<reference evidence="2 3" key="2">
    <citation type="submission" date="2008-10" db="EMBL/GenBank/DDBJ databases">
        <authorList>
            <person name="Fulton L."/>
            <person name="Clifton S."/>
            <person name="Fulton B."/>
            <person name="Xu J."/>
            <person name="Minx P."/>
            <person name="Pepin K.H."/>
            <person name="Johnson M."/>
            <person name="Bhonagiri V."/>
            <person name="Nash W.E."/>
            <person name="Mardis E.R."/>
            <person name="Wilson R.K."/>
        </authorList>
    </citation>
    <scope>NUCLEOTIDE SEQUENCE [LARGE SCALE GENOMIC DNA]</scope>
    <source>
        <strain evidence="2 3">ATCC 29098</strain>
    </source>
</reference>
<comment type="caution">
    <text evidence="2">The sequence shown here is derived from an EMBL/GenBank/DDBJ whole genome shotgun (WGS) entry which is preliminary data.</text>
</comment>
<evidence type="ECO:0000313" key="2">
    <source>
        <dbReference type="EMBL" id="EEB33887.1"/>
    </source>
</evidence>
<reference evidence="2 3" key="1">
    <citation type="submission" date="2008-10" db="EMBL/GenBank/DDBJ databases">
        <title>Draft genome sequence of Desulvovibrio piger (ATCC 29098).</title>
        <authorList>
            <person name="Sudarsanam P."/>
            <person name="Ley R."/>
            <person name="Guruge J."/>
            <person name="Turnbaugh P.J."/>
            <person name="Mahowald M."/>
            <person name="Liep D."/>
            <person name="Gordon J."/>
        </authorList>
    </citation>
    <scope>NUCLEOTIDE SEQUENCE [LARGE SCALE GENOMIC DNA]</scope>
    <source>
        <strain evidence="2 3">ATCC 29098</strain>
    </source>
</reference>
<protein>
    <submittedName>
        <fullName evidence="2">Erf family protein</fullName>
    </submittedName>
</protein>